<dbReference type="Proteomes" id="UP000198850">
    <property type="component" value="Unassembled WGS sequence"/>
</dbReference>
<accession>A0A1H4FCM0</accession>
<evidence type="ECO:0000313" key="2">
    <source>
        <dbReference type="EMBL" id="SEA94921.1"/>
    </source>
</evidence>
<dbReference type="RefSeq" id="WP_090557543.1">
    <property type="nucleotide sequence ID" value="NZ_FNRA01000007.1"/>
</dbReference>
<dbReference type="InterPro" id="IPR034660">
    <property type="entry name" value="DinB/YfiT-like"/>
</dbReference>
<evidence type="ECO:0000313" key="3">
    <source>
        <dbReference type="Proteomes" id="UP000198850"/>
    </source>
</evidence>
<sequence>MNPLQPKKYADYPSLVQGDVLALLELQATEFPGFLNNIAHKADYAYAPEKWTIKEMAGHIIDTERILVYRLTAFARGEQNPLPGFDEDQYVLNAHFPDRSLASFAEEFSFMRKANLYLFRSLTEAELNRTGVASGREINVRRLLLTIAGHLVHHIAIIRERYL</sequence>
<dbReference type="OrthoDB" id="9793216at2"/>
<evidence type="ECO:0000259" key="1">
    <source>
        <dbReference type="Pfam" id="PF12867"/>
    </source>
</evidence>
<keyword evidence="3" id="KW-1185">Reference proteome</keyword>
<protein>
    <submittedName>
        <fullName evidence="2">DinB superfamily protein</fullName>
    </submittedName>
</protein>
<organism evidence="2 3">
    <name type="scientific">Pedobacter hartonius</name>
    <dbReference type="NCBI Taxonomy" id="425514"/>
    <lineage>
        <taxon>Bacteria</taxon>
        <taxon>Pseudomonadati</taxon>
        <taxon>Bacteroidota</taxon>
        <taxon>Sphingobacteriia</taxon>
        <taxon>Sphingobacteriales</taxon>
        <taxon>Sphingobacteriaceae</taxon>
        <taxon>Pedobacter</taxon>
    </lineage>
</organism>
<dbReference type="STRING" id="425514.SAMN05443550_107129"/>
<name>A0A1H4FCM0_9SPHI</name>
<dbReference type="Gene3D" id="1.20.120.450">
    <property type="entry name" value="dinb family like domain"/>
    <property type="match status" value="1"/>
</dbReference>
<feature type="domain" description="DinB-like" evidence="1">
    <location>
        <begin position="41"/>
        <end position="158"/>
    </location>
</feature>
<dbReference type="AlphaFoldDB" id="A0A1H4FCM0"/>
<dbReference type="InterPro" id="IPR024775">
    <property type="entry name" value="DinB-like"/>
</dbReference>
<dbReference type="EMBL" id="FNRA01000007">
    <property type="protein sequence ID" value="SEA94921.1"/>
    <property type="molecule type" value="Genomic_DNA"/>
</dbReference>
<dbReference type="SUPFAM" id="SSF109854">
    <property type="entry name" value="DinB/YfiT-like putative metalloenzymes"/>
    <property type="match status" value="1"/>
</dbReference>
<gene>
    <name evidence="2" type="ORF">SAMN05443550_107129</name>
</gene>
<reference evidence="2 3" key="1">
    <citation type="submission" date="2016-10" db="EMBL/GenBank/DDBJ databases">
        <authorList>
            <person name="de Groot N.N."/>
        </authorList>
    </citation>
    <scope>NUCLEOTIDE SEQUENCE [LARGE SCALE GENOMIC DNA]</scope>
    <source>
        <strain evidence="2 3">DSM 19033</strain>
    </source>
</reference>
<dbReference type="Pfam" id="PF12867">
    <property type="entry name" value="DinB_2"/>
    <property type="match status" value="1"/>
</dbReference>
<proteinExistence type="predicted"/>